<evidence type="ECO:0000313" key="3">
    <source>
        <dbReference type="EMBL" id="GAA3722175.1"/>
    </source>
</evidence>
<sequence>MNRILLRDTRGLAAMEFALTLPILLTIIVSGMETANYAIATLRVSQIAATTADNAARVRDSIGEADVNEVLQGGRIVGEPMDFATRGRIVLSDVMPNGLTGSSAGQKILWQRCTGALNTTESAPRYGIQGKGESDGTLPAMGSAGRTLAASANSVMMFAEVTYRYKPLVSALVFGTPIMRSEASFTVRERKSEILTAGASGTATSVCSRYDL</sequence>
<evidence type="ECO:0000313" key="4">
    <source>
        <dbReference type="Proteomes" id="UP001500523"/>
    </source>
</evidence>
<dbReference type="EMBL" id="BAABBF010000010">
    <property type="protein sequence ID" value="GAA3722175.1"/>
    <property type="molecule type" value="Genomic_DNA"/>
</dbReference>
<protein>
    <recommendedName>
        <fullName evidence="2">TadE-like domain-containing protein</fullName>
    </recommendedName>
</protein>
<proteinExistence type="predicted"/>
<dbReference type="InterPro" id="IPR012495">
    <property type="entry name" value="TadE-like_dom"/>
</dbReference>
<name>A0ABP7ES27_9SPHN</name>
<reference evidence="4" key="1">
    <citation type="journal article" date="2019" name="Int. J. Syst. Evol. Microbiol.">
        <title>The Global Catalogue of Microorganisms (GCM) 10K type strain sequencing project: providing services to taxonomists for standard genome sequencing and annotation.</title>
        <authorList>
            <consortium name="The Broad Institute Genomics Platform"/>
            <consortium name="The Broad Institute Genome Sequencing Center for Infectious Disease"/>
            <person name="Wu L."/>
            <person name="Ma J."/>
        </authorList>
    </citation>
    <scope>NUCLEOTIDE SEQUENCE [LARGE SCALE GENOMIC DNA]</scope>
    <source>
        <strain evidence="4">JCM 17498</strain>
    </source>
</reference>
<keyword evidence="1" id="KW-0472">Membrane</keyword>
<dbReference type="Proteomes" id="UP001500523">
    <property type="component" value="Unassembled WGS sequence"/>
</dbReference>
<organism evidence="3 4">
    <name type="scientific">Sphingomonas cynarae</name>
    <dbReference type="NCBI Taxonomy" id="930197"/>
    <lineage>
        <taxon>Bacteria</taxon>
        <taxon>Pseudomonadati</taxon>
        <taxon>Pseudomonadota</taxon>
        <taxon>Alphaproteobacteria</taxon>
        <taxon>Sphingomonadales</taxon>
        <taxon>Sphingomonadaceae</taxon>
        <taxon>Sphingomonas</taxon>
    </lineage>
</organism>
<comment type="caution">
    <text evidence="3">The sequence shown here is derived from an EMBL/GenBank/DDBJ whole genome shotgun (WGS) entry which is preliminary data.</text>
</comment>
<feature type="domain" description="TadE-like" evidence="2">
    <location>
        <begin position="11"/>
        <end position="52"/>
    </location>
</feature>
<keyword evidence="1" id="KW-1133">Transmembrane helix</keyword>
<evidence type="ECO:0000259" key="2">
    <source>
        <dbReference type="Pfam" id="PF07811"/>
    </source>
</evidence>
<keyword evidence="1" id="KW-0812">Transmembrane</keyword>
<accession>A0ABP7ES27</accession>
<evidence type="ECO:0000256" key="1">
    <source>
        <dbReference type="SAM" id="Phobius"/>
    </source>
</evidence>
<feature type="transmembrane region" description="Helical" evidence="1">
    <location>
        <begin position="12"/>
        <end position="32"/>
    </location>
</feature>
<gene>
    <name evidence="3" type="ORF">GCM10022268_32970</name>
</gene>
<dbReference type="Pfam" id="PF07811">
    <property type="entry name" value="TadE"/>
    <property type="match status" value="1"/>
</dbReference>
<dbReference type="RefSeq" id="WP_344694485.1">
    <property type="nucleotide sequence ID" value="NZ_BAABBF010000010.1"/>
</dbReference>
<keyword evidence="4" id="KW-1185">Reference proteome</keyword>